<dbReference type="Pfam" id="PF14874">
    <property type="entry name" value="PapD-like"/>
    <property type="match status" value="1"/>
</dbReference>
<accession>A0ABQ8UK63</accession>
<feature type="compositionally biased region" description="Low complexity" evidence="1">
    <location>
        <begin position="2045"/>
        <end position="2062"/>
    </location>
</feature>
<feature type="compositionally biased region" description="Low complexity" evidence="1">
    <location>
        <begin position="675"/>
        <end position="689"/>
    </location>
</feature>
<feature type="compositionally biased region" description="Low complexity" evidence="1">
    <location>
        <begin position="1856"/>
        <end position="1949"/>
    </location>
</feature>
<feature type="compositionally biased region" description="Low complexity" evidence="1">
    <location>
        <begin position="1838"/>
        <end position="1849"/>
    </location>
</feature>
<feature type="region of interest" description="Disordered" evidence="1">
    <location>
        <begin position="1175"/>
        <end position="1257"/>
    </location>
</feature>
<feature type="compositionally biased region" description="Low complexity" evidence="1">
    <location>
        <begin position="1004"/>
        <end position="1014"/>
    </location>
</feature>
<dbReference type="EMBL" id="JAPMOS010000018">
    <property type="protein sequence ID" value="KAJ4459610.1"/>
    <property type="molecule type" value="Genomic_DNA"/>
</dbReference>
<feature type="compositionally biased region" description="Low complexity" evidence="1">
    <location>
        <begin position="88"/>
        <end position="97"/>
    </location>
</feature>
<feature type="compositionally biased region" description="Pro residues" evidence="1">
    <location>
        <begin position="251"/>
        <end position="261"/>
    </location>
</feature>
<feature type="compositionally biased region" description="Pro residues" evidence="1">
    <location>
        <begin position="1772"/>
        <end position="1791"/>
    </location>
</feature>
<protein>
    <submittedName>
        <fullName evidence="2">Uncharacterized protein</fullName>
    </submittedName>
</protein>
<feature type="region of interest" description="Disordered" evidence="1">
    <location>
        <begin position="2038"/>
        <end position="2120"/>
    </location>
</feature>
<feature type="region of interest" description="Disordered" evidence="1">
    <location>
        <begin position="666"/>
        <end position="699"/>
    </location>
</feature>
<sequence length="2561" mass="260974">MLTFSLCGSPPQLVESIKTALPLLKRRSIVLNVEELIEQISQSKDHPLAIQVREALQSNPDLFSIPDDLITAAIKDRLGQLATRDAVSAKSKPAAKPAAKKAAAKPPGPKQPGRGAGQPAVAAESPVVDPFALDPSALSADPDEDFLAGAPELAALLPGQGALLAGYPRTVAHLAHLHRAGIPLGCCCWVRPAGPGAAPPAPDTLSEQIQAWRLAHPSDPEEEAPEGAEGEAGCSFWRYMHWELGLIEVPVEPPASPPPAAPTTDGAAPPEAEVPPPDPLPVVGARALWAAIMQRAAREQIYRAWCGRPPSRVRLPVCSTAAHGAQRRAGLADHALRSYGQAMAALPADLATPQHVLYGILAQLDEDAALKAARPTSPAAGPVGGGPFATPAPCATPARPRPEAECPLEASAAAPGLGASQGFPPPDPDRDRGVRFVAAPKAAAAPAGPSPSVSMRSLAAGQLVEEAVARRLGLRVAAAVRAAQAPARDPHPQQQQQQQQQAEGAPTVALPAGAGPGPQRARGAPDLRASVALAAPGPDPLFLGRPPEEGRPSGPLEKGAVGLGDLGGWNALLLAAHRAAPLAAALSAAPPAALLGGDPRELLARARLPGPAIPASGGAAGPGPHRYQRVLLDPMHVGHRFAARALVLYPALATALGMLLPTATPTATPTPPLQQAPAAPAAAAGEAAPSGPGIPYTIPLEPGRPCTQPLLTAAGGAEVVGYPAEAQMSGRPEREAVMWAEVANFCQGVLPDPEALRRALWMHAFARMLGATCGGGQPQLADRPCMEELEPPALRHVLAEALALASPLPPAASPLPAHWGDQPPPAGAPTPGAPDRLVVRYHPLDGTYLVALGSPAPRLVPPPDGAPRQGAIRSWRYRVPAVPSAEHFERAFEGALPSYPARLPAAPPGAAAAAVESILARLGAAPVLYEGRPQADPLVEEETQVYMPADRCRLVVTRLNQEGRVTVAKEGLIFGIRHRPWLPDDPAMAAWSDPPAPAGHRRLPGAPADAAPAPEAHPRDPPKATPAGVPPPPASCRPPSGRHRPTSPSRLSQSALPQVAPPAPQVPGLPGGDPAPVLFSCQWPPAEVASPLAGALLTCAPRYARWTTAQGLLITVSLATGHVHQAYMAPGPGAPGTPTAPQGPRDPLCVEARAAEEWLVVWGAATAALQRPRLGRTTVFHPDGTTAEGEQAPEGDGGAPRRRAGAARWTWTRMDGTRSRTWCSPRGGPGAAAAAAGEEAEEGQQEEEDGRPEQVDSLETSTALEAATGALVTTVANHTLHMRQPPGPSSASPQTVAIFADGTRIHCCYRPCPHHQPRAPPWPVPAGPAGPTAAGPPSRPPSRPPSAAATGRPPSGGASARASLGQQPPTPAQQPQQPQQPPAQQPQQAQGPPETSRTRASTSRASASRASREAPTSRPPTPSGGEEEGPLVAGGWADAAQAAEAAEAAQALGAGGSADVERVVTVEAPRYAPVEIAAPGADPSRVLVRTPEGATIEWRRAAAASECEREGPTITITTNTLVVRHHASYVTVEPMYASRARTASTLIRQQGARAAIARSADEQQAHEAARRRSRLQAIRAMQHSQAATRPPSTATAATSERRVRAAALERLAAAQDAASLPVRPAPPDPARPRASAVRWAAAGAAEGEGRPGTSGAASLGGRSLSRAGSPAPPTESLAGPSASRLSAASRRPSEWLEQGVYRLSLLPPARSESAPIRKVLGQAYAHPAPRLALVDWEGRLWAVTGAGRVMSAGAIEGPVSLAAPPPLAPIVPTPAPAPTPAAPPAPPPAAGPPAVAASTASTASKKPATPPTGAPKGAPGGRPPSAKRSSPATPPPGKAAAGTPPGAKATPPPGKAAPAGKPPAKTASPAAKTAAGGPPATADLQQPPAQPAGPAGAAPSPSGDAEAAEGPAGTPGGTAETEALLAAEGAALPDPEADGAGAPSGAGPLEESESALAARLFVVRPDGSGLELLRPADLTYLLHQARSTAGAEVHQRPLPGHQAPAWASYALAFPRPRPGPLAGYSEAVTALVGQQSFAPRDPAEGAAGSPVGSSTGTSSSRGPSRRHVRAARPAARPVGHLEAQGPPRHTTSAATLPCPMSPRPACHGPPSPSSSSHGAAWQRDVYHREILVPDPRPAPAIAAAAQVGQLLDALRERIVSPFVATPEPAPGVPCNKLPPAPRPGTVLDEPNALPLYQDAPIRTAAELERTNPPTAIPTPVPTARTGPTEPAAPADDPHPDRDRAARAARDLPYAERVMPHHQRPLAGLEEEQALAAANRDPQGVAGAERDPHRAERDRLLATYAITKGPPPSPLRATRGRPAPLPQPLGRPPQPPATPPRAPPAATATTPGGPSPAGSPAAGARSRGSPAPKGVQAPSPAGPHDPQGSHCPSRFGWGFSGRPAGGVGPRAVGPSQLEAAPGAVDFGRVALGRSGRRVVTIRNAGPLPTRFKAALAAPHPALQVTYAPQLVRPPAPGAHHPARCPSCPVQGLPAHRPTGMLTGGAGAEGQVGPGVGVPVQVELRCRQAGEVRAELLVTSPGQEALRVPLAALALAPEGPAPP</sequence>
<feature type="region of interest" description="Disordered" evidence="1">
    <location>
        <begin position="85"/>
        <end position="123"/>
    </location>
</feature>
<feature type="region of interest" description="Disordered" evidence="1">
    <location>
        <begin position="250"/>
        <end position="274"/>
    </location>
</feature>
<feature type="compositionally biased region" description="Low complexity" evidence="1">
    <location>
        <begin position="1676"/>
        <end position="1690"/>
    </location>
</feature>
<feature type="region of interest" description="Disordered" evidence="1">
    <location>
        <begin position="373"/>
        <end position="408"/>
    </location>
</feature>
<feature type="region of interest" description="Disordered" evidence="1">
    <location>
        <begin position="987"/>
        <end position="1071"/>
    </location>
</feature>
<dbReference type="Proteomes" id="UP001141327">
    <property type="component" value="Unassembled WGS sequence"/>
</dbReference>
<feature type="region of interest" description="Disordered" evidence="1">
    <location>
        <begin position="1320"/>
        <end position="1432"/>
    </location>
</feature>
<feature type="compositionally biased region" description="Low complexity" evidence="1">
    <location>
        <begin position="1632"/>
        <end position="1645"/>
    </location>
</feature>
<feature type="region of interest" description="Disordered" evidence="1">
    <location>
        <begin position="1614"/>
        <end position="1691"/>
    </location>
</feature>
<feature type="compositionally biased region" description="Pro residues" evidence="1">
    <location>
        <begin position="2322"/>
        <end position="2342"/>
    </location>
</feature>
<keyword evidence="3" id="KW-1185">Reference proteome</keyword>
<dbReference type="InterPro" id="IPR013783">
    <property type="entry name" value="Ig-like_fold"/>
</dbReference>
<proteinExistence type="predicted"/>
<dbReference type="Gene3D" id="2.60.40.10">
    <property type="entry name" value="Immunoglobulins"/>
    <property type="match status" value="1"/>
</dbReference>
<feature type="compositionally biased region" description="Low complexity" evidence="1">
    <location>
        <begin position="1345"/>
        <end position="1360"/>
    </location>
</feature>
<feature type="compositionally biased region" description="Low complexity" evidence="1">
    <location>
        <begin position="104"/>
        <end position="120"/>
    </location>
</feature>
<name>A0ABQ8UK63_9EUKA</name>
<feature type="compositionally biased region" description="Acidic residues" evidence="1">
    <location>
        <begin position="1238"/>
        <end position="1250"/>
    </location>
</feature>
<feature type="region of interest" description="Disordered" evidence="1">
    <location>
        <begin position="2207"/>
        <end position="2245"/>
    </location>
</feature>
<feature type="compositionally biased region" description="Low complexity" evidence="1">
    <location>
        <begin position="388"/>
        <end position="398"/>
    </location>
</feature>
<feature type="region of interest" description="Disordered" evidence="1">
    <location>
        <begin position="1772"/>
        <end position="1952"/>
    </location>
</feature>
<feature type="compositionally biased region" description="Pro residues" evidence="1">
    <location>
        <begin position="1368"/>
        <end position="1384"/>
    </location>
</feature>
<organism evidence="2 3">
    <name type="scientific">Paratrimastix pyriformis</name>
    <dbReference type="NCBI Taxonomy" id="342808"/>
    <lineage>
        <taxon>Eukaryota</taxon>
        <taxon>Metamonada</taxon>
        <taxon>Preaxostyla</taxon>
        <taxon>Paratrimastigidae</taxon>
        <taxon>Paratrimastix</taxon>
    </lineage>
</organism>
<feature type="compositionally biased region" description="Low complexity" evidence="1">
    <location>
        <begin position="1654"/>
        <end position="1669"/>
    </location>
</feature>
<feature type="compositionally biased region" description="Pro residues" evidence="1">
    <location>
        <begin position="2099"/>
        <end position="2112"/>
    </location>
</feature>
<feature type="compositionally biased region" description="Low complexity" evidence="1">
    <location>
        <begin position="1385"/>
        <end position="1416"/>
    </location>
</feature>
<feature type="region of interest" description="Disordered" evidence="1">
    <location>
        <begin position="2302"/>
        <end position="2413"/>
    </location>
</feature>
<reference evidence="2" key="1">
    <citation type="journal article" date="2022" name="bioRxiv">
        <title>Genomics of Preaxostyla Flagellates Illuminates Evolutionary Transitions and the Path Towards Mitochondrial Loss.</title>
        <authorList>
            <person name="Novak L.V.F."/>
            <person name="Treitli S.C."/>
            <person name="Pyrih J."/>
            <person name="Halakuc P."/>
            <person name="Pipaliya S.V."/>
            <person name="Vacek V."/>
            <person name="Brzon O."/>
            <person name="Soukal P."/>
            <person name="Eme L."/>
            <person name="Dacks J.B."/>
            <person name="Karnkowska A."/>
            <person name="Elias M."/>
            <person name="Hampl V."/>
        </authorList>
    </citation>
    <scope>NUCLEOTIDE SEQUENCE</scope>
    <source>
        <strain evidence="2">RCP-MX</strain>
    </source>
</reference>
<feature type="compositionally biased region" description="Low complexity" evidence="1">
    <location>
        <begin position="2343"/>
        <end position="2371"/>
    </location>
</feature>
<evidence type="ECO:0000256" key="1">
    <source>
        <dbReference type="SAM" id="MobiDB-lite"/>
    </source>
</evidence>
<feature type="compositionally biased region" description="Pro residues" evidence="1">
    <location>
        <begin position="822"/>
        <end position="832"/>
    </location>
</feature>
<comment type="caution">
    <text evidence="2">The sequence shown here is derived from an EMBL/GenBank/DDBJ whole genome shotgun (WGS) entry which is preliminary data.</text>
</comment>
<feature type="compositionally biased region" description="Low complexity" evidence="1">
    <location>
        <begin position="262"/>
        <end position="271"/>
    </location>
</feature>
<feature type="region of interest" description="Disordered" evidence="1">
    <location>
        <begin position="1579"/>
        <end position="1602"/>
    </location>
</feature>
<evidence type="ECO:0000313" key="3">
    <source>
        <dbReference type="Proteomes" id="UP001141327"/>
    </source>
</evidence>
<gene>
    <name evidence="2" type="ORF">PAPYR_4343</name>
</gene>
<feature type="region of interest" description="Disordered" evidence="1">
    <location>
        <begin position="483"/>
        <end position="559"/>
    </location>
</feature>
<feature type="compositionally biased region" description="Low complexity" evidence="1">
    <location>
        <begin position="1586"/>
        <end position="1598"/>
    </location>
</feature>
<feature type="region of interest" description="Disordered" evidence="1">
    <location>
        <begin position="414"/>
        <end position="433"/>
    </location>
</feature>
<feature type="compositionally biased region" description="Basic and acidic residues" evidence="1">
    <location>
        <begin position="2235"/>
        <end position="2245"/>
    </location>
</feature>
<feature type="compositionally biased region" description="Low complexity" evidence="1">
    <location>
        <begin position="1792"/>
        <end position="1807"/>
    </location>
</feature>
<evidence type="ECO:0000313" key="2">
    <source>
        <dbReference type="EMBL" id="KAJ4459610.1"/>
    </source>
</evidence>
<feature type="compositionally biased region" description="Low complexity" evidence="1">
    <location>
        <begin position="483"/>
        <end position="524"/>
    </location>
</feature>
<feature type="region of interest" description="Disordered" evidence="1">
    <location>
        <begin position="813"/>
        <end position="836"/>
    </location>
</feature>